<comment type="caution">
    <text evidence="10">The sequence shown here is derived from an EMBL/GenBank/DDBJ whole genome shotgun (WGS) entry which is preliminary data.</text>
</comment>
<dbReference type="GO" id="GO:0051117">
    <property type="term" value="F:ATPase binding"/>
    <property type="evidence" value="ECO:0007669"/>
    <property type="project" value="TreeGrafter"/>
</dbReference>
<dbReference type="GO" id="GO:0006515">
    <property type="term" value="P:protein quality control for misfolded or incompletely synthesized proteins"/>
    <property type="evidence" value="ECO:0007669"/>
    <property type="project" value="TreeGrafter"/>
</dbReference>
<proteinExistence type="inferred from homology"/>
<gene>
    <name evidence="6" type="primary">clpP</name>
    <name evidence="10" type="ORF">COB67_03925</name>
</gene>
<name>A0A2A4T7A4_9DELT</name>
<dbReference type="Gene3D" id="3.90.226.10">
    <property type="entry name" value="2-enoyl-CoA Hydratase, Chain A, domain 1"/>
    <property type="match status" value="1"/>
</dbReference>
<dbReference type="InterPro" id="IPR029045">
    <property type="entry name" value="ClpP/crotonase-like_dom_sf"/>
</dbReference>
<keyword evidence="9" id="KW-1133">Transmembrane helix</keyword>
<protein>
    <recommendedName>
        <fullName evidence="6 8">ATP-dependent Clp protease proteolytic subunit</fullName>
        <ecNumber evidence="6">3.4.21.92</ecNumber>
    </recommendedName>
    <alternativeName>
        <fullName evidence="6">Endopeptidase Clp</fullName>
    </alternativeName>
</protein>
<dbReference type="NCBIfam" id="NF009205">
    <property type="entry name" value="PRK12553.1"/>
    <property type="match status" value="1"/>
</dbReference>
<dbReference type="InterPro" id="IPR033135">
    <property type="entry name" value="ClpP_His_AS"/>
</dbReference>
<keyword evidence="6" id="KW-0963">Cytoplasm</keyword>
<dbReference type="GO" id="GO:0009368">
    <property type="term" value="C:endopeptidase Clp complex"/>
    <property type="evidence" value="ECO:0007669"/>
    <property type="project" value="TreeGrafter"/>
</dbReference>
<keyword evidence="3 6" id="KW-0378">Hydrolase</keyword>
<dbReference type="HAMAP" id="MF_00444">
    <property type="entry name" value="ClpP"/>
    <property type="match status" value="1"/>
</dbReference>
<comment type="subunit">
    <text evidence="6">Fourteen ClpP subunits assemble into 2 heptameric rings which stack back to back to give a disk-like structure with a central cavity, resembling the structure of eukaryotic proteasomes.</text>
</comment>
<dbReference type="EMBL" id="NVSR01000013">
    <property type="protein sequence ID" value="PCI29530.1"/>
    <property type="molecule type" value="Genomic_DNA"/>
</dbReference>
<evidence type="ECO:0000256" key="6">
    <source>
        <dbReference type="HAMAP-Rule" id="MF_00444"/>
    </source>
</evidence>
<feature type="active site" description="Nucleophile" evidence="6">
    <location>
        <position position="95"/>
    </location>
</feature>
<dbReference type="EC" id="3.4.21.92" evidence="6"/>
<evidence type="ECO:0000256" key="7">
    <source>
        <dbReference type="PROSITE-ProRule" id="PRU10086"/>
    </source>
</evidence>
<evidence type="ECO:0000256" key="4">
    <source>
        <dbReference type="ARBA" id="ARBA00022825"/>
    </source>
</evidence>
<comment type="subcellular location">
    <subcellularLocation>
        <location evidence="6">Cytoplasm</location>
    </subcellularLocation>
</comment>
<comment type="catalytic activity">
    <reaction evidence="5 6 7">
        <text>Hydrolysis of proteins to small peptides in the presence of ATP and magnesium. alpha-casein is the usual test substrate. In the absence of ATP, only oligopeptides shorter than five residues are hydrolyzed (such as succinyl-Leu-Tyr-|-NHMec, and Leu-Tyr-Leu-|-Tyr-Trp, in which cleavage of the -Tyr-|-Leu- and -Tyr-|-Trp bonds also occurs).</text>
        <dbReference type="EC" id="3.4.21.92"/>
    </reaction>
</comment>
<dbReference type="InterPro" id="IPR001907">
    <property type="entry name" value="ClpP"/>
</dbReference>
<evidence type="ECO:0000256" key="2">
    <source>
        <dbReference type="ARBA" id="ARBA00022670"/>
    </source>
</evidence>
<dbReference type="PRINTS" id="PR00127">
    <property type="entry name" value="CLPPROTEASEP"/>
</dbReference>
<reference evidence="11" key="1">
    <citation type="submission" date="2017-08" db="EMBL/GenBank/DDBJ databases">
        <title>A dynamic microbial community with high functional redundancy inhabits the cold, oxic subseafloor aquifer.</title>
        <authorList>
            <person name="Tully B.J."/>
            <person name="Wheat C.G."/>
            <person name="Glazer B.T."/>
            <person name="Huber J.A."/>
        </authorList>
    </citation>
    <scope>NUCLEOTIDE SEQUENCE [LARGE SCALE GENOMIC DNA]</scope>
</reference>
<feature type="active site" evidence="6 7">
    <location>
        <position position="120"/>
    </location>
</feature>
<dbReference type="CDD" id="cd07017">
    <property type="entry name" value="S14_ClpP_2"/>
    <property type="match status" value="1"/>
</dbReference>
<keyword evidence="2 6" id="KW-0645">Protease</keyword>
<dbReference type="GO" id="GO:0005737">
    <property type="term" value="C:cytoplasm"/>
    <property type="evidence" value="ECO:0007669"/>
    <property type="project" value="UniProtKB-SubCell"/>
</dbReference>
<evidence type="ECO:0000256" key="5">
    <source>
        <dbReference type="ARBA" id="ARBA00034021"/>
    </source>
</evidence>
<evidence type="ECO:0000256" key="3">
    <source>
        <dbReference type="ARBA" id="ARBA00022801"/>
    </source>
</evidence>
<dbReference type="AlphaFoldDB" id="A0A2A4T7A4"/>
<evidence type="ECO:0000256" key="1">
    <source>
        <dbReference type="ARBA" id="ARBA00007039"/>
    </source>
</evidence>
<dbReference type="Proteomes" id="UP000218113">
    <property type="component" value="Unassembled WGS sequence"/>
</dbReference>
<keyword evidence="9" id="KW-0472">Membrane</keyword>
<comment type="function">
    <text evidence="6">Cleaves peptides in various proteins in a process that requires ATP hydrolysis. Has a chymotrypsin-like activity. Plays a major role in the degradation of misfolded proteins.</text>
</comment>
<evidence type="ECO:0000256" key="8">
    <source>
        <dbReference type="RuleBase" id="RU003567"/>
    </source>
</evidence>
<dbReference type="PANTHER" id="PTHR10381">
    <property type="entry name" value="ATP-DEPENDENT CLP PROTEASE PROTEOLYTIC SUBUNIT"/>
    <property type="match status" value="1"/>
</dbReference>
<feature type="transmembrane region" description="Helical" evidence="9">
    <location>
        <begin position="79"/>
        <end position="104"/>
    </location>
</feature>
<dbReference type="PANTHER" id="PTHR10381:SF11">
    <property type="entry name" value="ATP-DEPENDENT CLP PROTEASE PROTEOLYTIC SUBUNIT, MITOCHONDRIAL"/>
    <property type="match status" value="1"/>
</dbReference>
<evidence type="ECO:0000313" key="10">
    <source>
        <dbReference type="EMBL" id="PCI29530.1"/>
    </source>
</evidence>
<dbReference type="GO" id="GO:0004252">
    <property type="term" value="F:serine-type endopeptidase activity"/>
    <property type="evidence" value="ECO:0007669"/>
    <property type="project" value="UniProtKB-UniRule"/>
</dbReference>
<dbReference type="SUPFAM" id="SSF52096">
    <property type="entry name" value="ClpP/crotonase"/>
    <property type="match status" value="1"/>
</dbReference>
<dbReference type="InterPro" id="IPR023562">
    <property type="entry name" value="ClpP/TepA"/>
</dbReference>
<evidence type="ECO:0000313" key="11">
    <source>
        <dbReference type="Proteomes" id="UP000218113"/>
    </source>
</evidence>
<dbReference type="GO" id="GO:0004176">
    <property type="term" value="F:ATP-dependent peptidase activity"/>
    <property type="evidence" value="ECO:0007669"/>
    <property type="project" value="InterPro"/>
</dbReference>
<accession>A0A2A4T7A4</accession>
<sequence>MNNNESEEKDLEKDDSLAKKLLETRTIIISSSVDSKLADQVIKQLLMLEAMDAEAEIKVLINSPGGEIQSGFAIYDMMHFISCPITTIVAGLAASMGSVLMLAADKGRRFVFPHAKVMIHQPSLSGAQGSSTDLEIHAHQILKTREFMSELYAEKTGKAAAEIMKDMERDYWMTAQESLDYGLFDRIITSREDIS</sequence>
<dbReference type="PROSITE" id="PS00382">
    <property type="entry name" value="CLP_PROTEASE_HIS"/>
    <property type="match status" value="1"/>
</dbReference>
<keyword evidence="4 6" id="KW-0720">Serine protease</keyword>
<organism evidence="10 11">
    <name type="scientific">SAR324 cluster bacterium</name>
    <dbReference type="NCBI Taxonomy" id="2024889"/>
    <lineage>
        <taxon>Bacteria</taxon>
        <taxon>Deltaproteobacteria</taxon>
        <taxon>SAR324 cluster</taxon>
    </lineage>
</organism>
<keyword evidence="9" id="KW-0812">Transmembrane</keyword>
<evidence type="ECO:0000256" key="9">
    <source>
        <dbReference type="SAM" id="Phobius"/>
    </source>
</evidence>
<dbReference type="Pfam" id="PF00574">
    <property type="entry name" value="CLP_protease"/>
    <property type="match status" value="1"/>
</dbReference>
<comment type="similarity">
    <text evidence="1 6 8">Belongs to the peptidase S14 family.</text>
</comment>